<protein>
    <submittedName>
        <fullName evidence="1">Uncharacterized protein</fullName>
    </submittedName>
</protein>
<organism evidence="1 2">
    <name type="scientific">Albula glossodonta</name>
    <name type="common">roundjaw bonefish</name>
    <dbReference type="NCBI Taxonomy" id="121402"/>
    <lineage>
        <taxon>Eukaryota</taxon>
        <taxon>Metazoa</taxon>
        <taxon>Chordata</taxon>
        <taxon>Craniata</taxon>
        <taxon>Vertebrata</taxon>
        <taxon>Euteleostomi</taxon>
        <taxon>Actinopterygii</taxon>
        <taxon>Neopterygii</taxon>
        <taxon>Teleostei</taxon>
        <taxon>Albuliformes</taxon>
        <taxon>Albulidae</taxon>
        <taxon>Albula</taxon>
    </lineage>
</organism>
<comment type="caution">
    <text evidence="1">The sequence shown here is derived from an EMBL/GenBank/DDBJ whole genome shotgun (WGS) entry which is preliminary data.</text>
</comment>
<dbReference type="AlphaFoldDB" id="A0A8T2PHZ3"/>
<dbReference type="Proteomes" id="UP000824540">
    <property type="component" value="Unassembled WGS sequence"/>
</dbReference>
<evidence type="ECO:0000313" key="1">
    <source>
        <dbReference type="EMBL" id="KAG9352135.1"/>
    </source>
</evidence>
<reference evidence="1" key="1">
    <citation type="thesis" date="2021" institute="BYU ScholarsArchive" country="Provo, UT, USA">
        <title>Applications of and Algorithms for Genome Assembly and Genomic Analyses with an Emphasis on Marine Teleosts.</title>
        <authorList>
            <person name="Pickett B.D."/>
        </authorList>
    </citation>
    <scope>NUCLEOTIDE SEQUENCE</scope>
    <source>
        <strain evidence="1">HI-2016</strain>
    </source>
</reference>
<dbReference type="EMBL" id="JAFBMS010000005">
    <property type="protein sequence ID" value="KAG9352135.1"/>
    <property type="molecule type" value="Genomic_DNA"/>
</dbReference>
<name>A0A8T2PHZ3_9TELE</name>
<accession>A0A8T2PHZ3</accession>
<keyword evidence="2" id="KW-1185">Reference proteome</keyword>
<sequence>MKPLPTDTMPGGRIHHPHRKALPQKLDPAAAGGVSKISDVPLTLGSAAIQLPVCLDFNSCAAQETPKTALPPDPS</sequence>
<evidence type="ECO:0000313" key="2">
    <source>
        <dbReference type="Proteomes" id="UP000824540"/>
    </source>
</evidence>
<gene>
    <name evidence="1" type="ORF">JZ751_020548</name>
</gene>
<proteinExistence type="predicted"/>